<reference evidence="2" key="1">
    <citation type="submission" date="2021-02" db="EMBL/GenBank/DDBJ databases">
        <authorList>
            <person name="Nowell W R."/>
        </authorList>
    </citation>
    <scope>NUCLEOTIDE SEQUENCE</scope>
</reference>
<protein>
    <submittedName>
        <fullName evidence="2">Uncharacterized protein</fullName>
    </submittedName>
</protein>
<organism evidence="2 5">
    <name type="scientific">Didymodactylos carnosus</name>
    <dbReference type="NCBI Taxonomy" id="1234261"/>
    <lineage>
        <taxon>Eukaryota</taxon>
        <taxon>Metazoa</taxon>
        <taxon>Spiralia</taxon>
        <taxon>Gnathifera</taxon>
        <taxon>Rotifera</taxon>
        <taxon>Eurotatoria</taxon>
        <taxon>Bdelloidea</taxon>
        <taxon>Philodinida</taxon>
        <taxon>Philodinidae</taxon>
        <taxon>Didymodactylos</taxon>
    </lineage>
</organism>
<comment type="caution">
    <text evidence="2">The sequence shown here is derived from an EMBL/GenBank/DDBJ whole genome shotgun (WGS) entry which is preliminary data.</text>
</comment>
<evidence type="ECO:0000313" key="4">
    <source>
        <dbReference type="EMBL" id="CAF4081128.1"/>
    </source>
</evidence>
<evidence type="ECO:0000313" key="1">
    <source>
        <dbReference type="EMBL" id="CAF1014737.1"/>
    </source>
</evidence>
<dbReference type="Proteomes" id="UP000677228">
    <property type="component" value="Unassembled WGS sequence"/>
</dbReference>
<sequence length="208" mass="23084">MLELVQLPMYARAHRTIPEPHALHTFSEVDVPYMWAKYQPKRREVGDLAFITEFYLMNVFIVAIPITFDDIPGAGASTGSIPSIYDGLMWTNAQYLNSTNFGGTGYTQICTSYCLWFKDATMTIQSINSSTTFTFKSCVIGAGWNNVQTTVNAYNGSTLLYTTTLSLTNTQSMNFAPNWSDLTSVTFYSTLPNGGYTDTGTDNLIVTI</sequence>
<evidence type="ECO:0000313" key="3">
    <source>
        <dbReference type="EMBL" id="CAF3783832.1"/>
    </source>
</evidence>
<dbReference type="Proteomes" id="UP000681722">
    <property type="component" value="Unassembled WGS sequence"/>
</dbReference>
<evidence type="ECO:0000313" key="5">
    <source>
        <dbReference type="Proteomes" id="UP000663829"/>
    </source>
</evidence>
<name>A0A815C7Z4_9BILA</name>
<dbReference type="EMBL" id="CAJOBC010029041">
    <property type="protein sequence ID" value="CAF4081128.1"/>
    <property type="molecule type" value="Genomic_DNA"/>
</dbReference>
<evidence type="ECO:0000313" key="2">
    <source>
        <dbReference type="EMBL" id="CAF1283564.1"/>
    </source>
</evidence>
<dbReference type="OrthoDB" id="10045734at2759"/>
<dbReference type="EMBL" id="CAJNOQ010011719">
    <property type="protein sequence ID" value="CAF1283564.1"/>
    <property type="molecule type" value="Genomic_DNA"/>
</dbReference>
<keyword evidence="5" id="KW-1185">Reference proteome</keyword>
<accession>A0A815C7Z4</accession>
<dbReference type="EMBL" id="CAJOBA010006807">
    <property type="protein sequence ID" value="CAF3783832.1"/>
    <property type="molecule type" value="Genomic_DNA"/>
</dbReference>
<dbReference type="AlphaFoldDB" id="A0A815C7Z4"/>
<gene>
    <name evidence="2" type="ORF">GPM918_LOCUS27676</name>
    <name evidence="1" type="ORF">OVA965_LOCUS15224</name>
    <name evidence="4" type="ORF">SRO942_LOCUS28036</name>
    <name evidence="3" type="ORF">TMI583_LOCUS15232</name>
</gene>
<proteinExistence type="predicted"/>
<dbReference type="Proteomes" id="UP000682733">
    <property type="component" value="Unassembled WGS sequence"/>
</dbReference>
<dbReference type="EMBL" id="CAJNOK010006797">
    <property type="protein sequence ID" value="CAF1014737.1"/>
    <property type="molecule type" value="Genomic_DNA"/>
</dbReference>
<dbReference type="Proteomes" id="UP000663829">
    <property type="component" value="Unassembled WGS sequence"/>
</dbReference>